<dbReference type="Proteomes" id="UP001374579">
    <property type="component" value="Unassembled WGS sequence"/>
</dbReference>
<name>A0AAN9AP71_9CAEN</name>
<feature type="compositionally biased region" description="Acidic residues" evidence="2">
    <location>
        <begin position="702"/>
        <end position="713"/>
    </location>
</feature>
<feature type="compositionally biased region" description="Basic and acidic residues" evidence="2">
    <location>
        <begin position="714"/>
        <end position="735"/>
    </location>
</feature>
<evidence type="ECO:0000256" key="2">
    <source>
        <dbReference type="SAM" id="MobiDB-lite"/>
    </source>
</evidence>
<dbReference type="PANTHER" id="PTHR15157:SF5">
    <property type="entry name" value="UV RADIATION RESISTANCE-ASSOCIATED GENE PROTEIN"/>
    <property type="match status" value="1"/>
</dbReference>
<dbReference type="PANTHER" id="PTHR15157">
    <property type="entry name" value="UV RADIATION RESISTANCE-ASSOCIATED GENE PROTEIN"/>
    <property type="match status" value="1"/>
</dbReference>
<feature type="compositionally biased region" description="Basic and acidic residues" evidence="2">
    <location>
        <begin position="679"/>
        <end position="701"/>
    </location>
</feature>
<dbReference type="GO" id="GO:0000323">
    <property type="term" value="C:lytic vacuole"/>
    <property type="evidence" value="ECO:0007669"/>
    <property type="project" value="TreeGrafter"/>
</dbReference>
<feature type="region of interest" description="Disordered" evidence="2">
    <location>
        <begin position="511"/>
        <end position="568"/>
    </location>
</feature>
<dbReference type="GO" id="GO:0035493">
    <property type="term" value="P:SNARE complex assembly"/>
    <property type="evidence" value="ECO:0007669"/>
    <property type="project" value="TreeGrafter"/>
</dbReference>
<evidence type="ECO:0000313" key="4">
    <source>
        <dbReference type="Proteomes" id="UP001374579"/>
    </source>
</evidence>
<dbReference type="Pfam" id="PF17649">
    <property type="entry name" value="VPS38"/>
    <property type="match status" value="1"/>
</dbReference>
<evidence type="ECO:0008006" key="5">
    <source>
        <dbReference type="Google" id="ProtNLM"/>
    </source>
</evidence>
<organism evidence="3 4">
    <name type="scientific">Littorina saxatilis</name>
    <dbReference type="NCBI Taxonomy" id="31220"/>
    <lineage>
        <taxon>Eukaryota</taxon>
        <taxon>Metazoa</taxon>
        <taxon>Spiralia</taxon>
        <taxon>Lophotrochozoa</taxon>
        <taxon>Mollusca</taxon>
        <taxon>Gastropoda</taxon>
        <taxon>Caenogastropoda</taxon>
        <taxon>Littorinimorpha</taxon>
        <taxon>Littorinoidea</taxon>
        <taxon>Littorinidae</taxon>
        <taxon>Littorina</taxon>
    </lineage>
</organism>
<evidence type="ECO:0000313" key="3">
    <source>
        <dbReference type="EMBL" id="KAK7090613.1"/>
    </source>
</evidence>
<feature type="compositionally biased region" description="Polar residues" evidence="2">
    <location>
        <begin position="512"/>
        <end position="536"/>
    </location>
</feature>
<dbReference type="GO" id="GO:0034272">
    <property type="term" value="C:phosphatidylinositol 3-kinase complex, class III, type II"/>
    <property type="evidence" value="ECO:0007669"/>
    <property type="project" value="InterPro"/>
</dbReference>
<dbReference type="AlphaFoldDB" id="A0AAN9AP71"/>
<dbReference type="InterPro" id="IPR040939">
    <property type="entry name" value="Vps38"/>
</dbReference>
<feature type="compositionally biased region" description="Polar residues" evidence="2">
    <location>
        <begin position="614"/>
        <end position="626"/>
    </location>
</feature>
<protein>
    <recommendedName>
        <fullName evidence="5">UV radiation resistance associated protein</fullName>
    </recommendedName>
</protein>
<dbReference type="GO" id="GO:0005768">
    <property type="term" value="C:endosome"/>
    <property type="evidence" value="ECO:0007669"/>
    <property type="project" value="TreeGrafter"/>
</dbReference>
<accession>A0AAN9AP71</accession>
<feature type="compositionally biased region" description="Acidic residues" evidence="2">
    <location>
        <begin position="649"/>
        <end position="663"/>
    </location>
</feature>
<comment type="caution">
    <text evidence="3">The sequence shown here is derived from an EMBL/GenBank/DDBJ whole genome shotgun (WGS) entry which is preliminary data.</text>
</comment>
<keyword evidence="1" id="KW-0175">Coiled coil</keyword>
<gene>
    <name evidence="3" type="ORF">V1264_010385</name>
</gene>
<reference evidence="3 4" key="1">
    <citation type="submission" date="2024-02" db="EMBL/GenBank/DDBJ databases">
        <title>Chromosome-scale genome assembly of the rough periwinkle Littorina saxatilis.</title>
        <authorList>
            <person name="De Jode A."/>
            <person name="Faria R."/>
            <person name="Formenti G."/>
            <person name="Sims Y."/>
            <person name="Smith T.P."/>
            <person name="Tracey A."/>
            <person name="Wood J.M.D."/>
            <person name="Zagrodzka Z.B."/>
            <person name="Johannesson K."/>
            <person name="Butlin R.K."/>
            <person name="Leder E.H."/>
        </authorList>
    </citation>
    <scope>NUCLEOTIDE SEQUENCE [LARGE SCALE GENOMIC DNA]</scope>
    <source>
        <strain evidence="3">Snail1</strain>
        <tissue evidence="3">Muscle</tissue>
    </source>
</reference>
<feature type="region of interest" description="Disordered" evidence="2">
    <location>
        <begin position="589"/>
        <end position="786"/>
    </location>
</feature>
<evidence type="ECO:0000256" key="1">
    <source>
        <dbReference type="ARBA" id="ARBA00023054"/>
    </source>
</evidence>
<feature type="compositionally biased region" description="Acidic residues" evidence="2">
    <location>
        <begin position="547"/>
        <end position="559"/>
    </location>
</feature>
<feature type="compositionally biased region" description="Low complexity" evidence="2">
    <location>
        <begin position="766"/>
        <end position="776"/>
    </location>
</feature>
<sequence>MALSTASPGEFVSVRNPFNLQTQQKRLRHLRSISVRNLHSGGQWGEHISRLQCYFTLHADVHTQAFYESEKITGSTNPSWQSFDVSRFEDKIDLAAKFFVFRVWVGHQDNFRLLIVMEIHLTGLHFLGDKLQQVLVKHNPNTVIFGMLDKEFVFVNKEQTRVKNMVKKVADLDLPCSLLPAVVKVEKGTVRNSYTTSSLSRIQTVLRAIKQMQTHARRYRRQIEDKLLASQENAQRYEEREELHMTVGLFRQDLLRRTTHMQHTQERLQALRDANTAKVETLKRDTKSSEDLKQILQEDKREYITKREHLVKENALLNLRRRQMLSELFNYIYPITEDGSKYFINGVRLPHAEEFHGQDEAMIAVGLGYSCHLTVKMSQILGLPLRHPMENRGSKSVIYDQVHSKLADKDREFPLYSKGKDKYHFNYGVFLLNKNISQLRFQLNVPTLDLRQTLKNQQTLFHKLGVRLEGDTSTTPTLTTPEGTVLSQISLNGSSVTPSQTPSSVAAANGDVTKQQGSSSGHHPSKLSDLSDSASGAGNPASRVKGEEDEERENFDETEDIFKPRNENDPFFKVNNSFMDGFNTLSIDGVKGGSSRNSPVVTGDVSGADDQEMNSHVSAVIQTASDGETLAPRSFKLVKQNRSAGEKGEVDDDGDENRDDGADDGMRTKAVMNNGQNGCDEKDAVDGKGDDCGDDGSRGAEDTNEITADDDSDDRWSKDTNDGDGDDTRQNRLDDTTDACQDEIQPSDLYNRRESEDSGSDDDAEAAQSGAAAYSERTSRDWHRRTPAHDFQSFSDLDIHSVQLTDIGVLLLIEEGEV</sequence>
<dbReference type="EMBL" id="JBAMIC010000024">
    <property type="protein sequence ID" value="KAK7090613.1"/>
    <property type="molecule type" value="Genomic_DNA"/>
</dbReference>
<dbReference type="GO" id="GO:0000149">
    <property type="term" value="F:SNARE binding"/>
    <property type="evidence" value="ECO:0007669"/>
    <property type="project" value="TreeGrafter"/>
</dbReference>
<proteinExistence type="predicted"/>
<keyword evidence="4" id="KW-1185">Reference proteome</keyword>